<dbReference type="RefSeq" id="WP_191630499.1">
    <property type="nucleotide sequence ID" value="NZ_CABVIB010000014.1"/>
</dbReference>
<organism evidence="2 3">
    <name type="scientific">Pseudomonas fluorescens</name>
    <dbReference type="NCBI Taxonomy" id="294"/>
    <lineage>
        <taxon>Bacteria</taxon>
        <taxon>Pseudomonadati</taxon>
        <taxon>Pseudomonadota</taxon>
        <taxon>Gammaproteobacteria</taxon>
        <taxon>Pseudomonadales</taxon>
        <taxon>Pseudomonadaceae</taxon>
        <taxon>Pseudomonas</taxon>
    </lineage>
</organism>
<feature type="region of interest" description="Disordered" evidence="1">
    <location>
        <begin position="1"/>
        <end position="21"/>
    </location>
</feature>
<dbReference type="Pfam" id="PF17164">
    <property type="entry name" value="DUF5122"/>
    <property type="match status" value="4"/>
</dbReference>
<sequence length="438" mass="46901">MNTRPKQTPGDFDPSFGPRQNGQLRLEYSDYMTTTGRLVSEAPNGKIYIGGTSWASEDPLPAHLSLTRVLSDGTLDAEFGIAGTAHIKLKVPGIESFGTTPIQMFYITHEGEDKLLLSVGSYTMGVGAPTVAEALIRLNDKGELDRNFGTDGILPIPRLFNGETTQHSASDALHVGSTASSRAVHVSDGKIYVISTGTDPELGFAGVVRCFDYDGVADQSFNGTGNASLSEVLRVRSSFNDIVVHNEKITVCGWAGNAAVLARLNIDGSFDKSFAEVGYKLLEGSSFQFTSLALLADGRTIATGFGSTPRKGLVAAYTPSGLIDRSFHQGAPIYEDFDKSDSVMFFGAGSEDEKIIVSGRYIIGQTPHFVTARYLGNGRRDTTFGDGKGWVVHDLGNPALAHGMSLQSDGKILVVGNDYDGFYSKTVIVTRLLNGARK</sequence>
<accession>A0A5E7CJZ6</accession>
<dbReference type="Gene3D" id="2.80.10.50">
    <property type="match status" value="3"/>
</dbReference>
<dbReference type="InterPro" id="IPR013431">
    <property type="entry name" value="Delta_60_rpt"/>
</dbReference>
<dbReference type="AlphaFoldDB" id="A0A5E7CJZ6"/>
<dbReference type="NCBIfam" id="TIGR02608">
    <property type="entry name" value="delta_60_rpt"/>
    <property type="match status" value="6"/>
</dbReference>
<dbReference type="EMBL" id="CABVIB010000014">
    <property type="protein sequence ID" value="VVO05167.1"/>
    <property type="molecule type" value="Genomic_DNA"/>
</dbReference>
<reference evidence="2 3" key="1">
    <citation type="submission" date="2019-09" db="EMBL/GenBank/DDBJ databases">
        <authorList>
            <person name="Chandra G."/>
            <person name="Truman W A."/>
        </authorList>
    </citation>
    <scope>NUCLEOTIDE SEQUENCE [LARGE SCALE GENOMIC DNA]</scope>
    <source>
        <strain evidence="2">PS712</strain>
    </source>
</reference>
<name>A0A5E7CJZ6_PSEFL</name>
<gene>
    <name evidence="2" type="ORF">PS712_02998</name>
</gene>
<evidence type="ECO:0000313" key="2">
    <source>
        <dbReference type="EMBL" id="VVO05167.1"/>
    </source>
</evidence>
<evidence type="ECO:0008006" key="4">
    <source>
        <dbReference type="Google" id="ProtNLM"/>
    </source>
</evidence>
<evidence type="ECO:0000256" key="1">
    <source>
        <dbReference type="SAM" id="MobiDB-lite"/>
    </source>
</evidence>
<dbReference type="SUPFAM" id="SSF101898">
    <property type="entry name" value="NHL repeat"/>
    <property type="match status" value="1"/>
</dbReference>
<dbReference type="Proteomes" id="UP000326018">
    <property type="component" value="Unassembled WGS sequence"/>
</dbReference>
<evidence type="ECO:0000313" key="3">
    <source>
        <dbReference type="Proteomes" id="UP000326018"/>
    </source>
</evidence>
<protein>
    <recommendedName>
        <fullName evidence="4">Delta-60 repeat domain-containing protein</fullName>
    </recommendedName>
</protein>
<proteinExistence type="predicted"/>